<dbReference type="RefSeq" id="WP_015018602.1">
    <property type="nucleotide sequence ID" value="NC_018719.1"/>
</dbReference>
<dbReference type="GeneID" id="13795517"/>
<dbReference type="InterPro" id="IPR052721">
    <property type="entry name" value="ET_Amicyanin"/>
</dbReference>
<keyword evidence="3" id="KW-0812">Transmembrane</keyword>
<dbReference type="BioCyc" id="CNIT1237085:G1324-1120-MONOMER"/>
<evidence type="ECO:0000256" key="1">
    <source>
        <dbReference type="ARBA" id="ARBA00022723"/>
    </source>
</evidence>
<keyword evidence="2" id="KW-0186">Copper</keyword>
<dbReference type="Proteomes" id="UP000008037">
    <property type="component" value="Chromosome"/>
</dbReference>
<name>K0IMP0_NITGG</name>
<keyword evidence="6" id="KW-1185">Reference proteome</keyword>
<dbReference type="GO" id="GO:0009055">
    <property type="term" value="F:electron transfer activity"/>
    <property type="evidence" value="ECO:0007669"/>
    <property type="project" value="InterPro"/>
</dbReference>
<keyword evidence="3" id="KW-1133">Transmembrane helix</keyword>
<evidence type="ECO:0000313" key="5">
    <source>
        <dbReference type="EMBL" id="AFU58064.1"/>
    </source>
</evidence>
<keyword evidence="3" id="KW-0472">Membrane</keyword>
<evidence type="ECO:0000256" key="3">
    <source>
        <dbReference type="SAM" id="Phobius"/>
    </source>
</evidence>
<reference evidence="5 6" key="1">
    <citation type="journal article" date="2012" name="Environ. Microbiol.">
        <title>The genome of the ammonia-oxidizing Candidatus Nitrososphaera gargensis: insights into metabolic versatility and environmental adaptations.</title>
        <authorList>
            <person name="Spang A."/>
            <person name="Poehlein A."/>
            <person name="Offre P."/>
            <person name="Zumbragel S."/>
            <person name="Haider S."/>
            <person name="Rychlik N."/>
            <person name="Nowka B."/>
            <person name="Schmeisser C."/>
            <person name="Lebedeva E.V."/>
            <person name="Rattei T."/>
            <person name="Bohm C."/>
            <person name="Schmid M."/>
            <person name="Galushko A."/>
            <person name="Hatzenpichler R."/>
            <person name="Weinmaier T."/>
            <person name="Daniel R."/>
            <person name="Schleper C."/>
            <person name="Spieck E."/>
            <person name="Streit W."/>
            <person name="Wagner M."/>
        </authorList>
    </citation>
    <scope>NUCLEOTIDE SEQUENCE [LARGE SCALE GENOMIC DNA]</scope>
    <source>
        <strain evidence="6">Ga9.2</strain>
    </source>
</reference>
<evidence type="ECO:0000313" key="6">
    <source>
        <dbReference type="Proteomes" id="UP000008037"/>
    </source>
</evidence>
<dbReference type="STRING" id="1237085.Ngar_c11220"/>
<protein>
    <submittedName>
        <fullName evidence="5">Cupredoxin domain-containing protein</fullName>
    </submittedName>
</protein>
<dbReference type="OrthoDB" id="11836at2157"/>
<gene>
    <name evidence="5" type="ordered locus">Ngar_c11220</name>
</gene>
<dbReference type="PANTHER" id="PTHR36507">
    <property type="entry name" value="BLL1555 PROTEIN"/>
    <property type="match status" value="1"/>
</dbReference>
<sequence>MSDDNNSKRSKKVPIIAAIVTGIVLAVATGLIINTTLPRNTFGSDILHPPQSVTIIIPANASIPDANPTFSPKEITVVLGVNNTVVWINQSNSPERVIGEDVNAPGDFGKIRSLIEAGGGTWAFTFTEEGTYNYLSDIHPWLKGTVIVKRGD</sequence>
<dbReference type="Pfam" id="PF00127">
    <property type="entry name" value="Copper-bind"/>
    <property type="match status" value="1"/>
</dbReference>
<dbReference type="PANTHER" id="PTHR36507:SF1">
    <property type="entry name" value="BLL1555 PROTEIN"/>
    <property type="match status" value="1"/>
</dbReference>
<dbReference type="Gene3D" id="2.60.40.420">
    <property type="entry name" value="Cupredoxins - blue copper proteins"/>
    <property type="match status" value="1"/>
</dbReference>
<proteinExistence type="predicted"/>
<keyword evidence="1" id="KW-0479">Metal-binding</keyword>
<dbReference type="AlphaFoldDB" id="K0IMP0"/>
<dbReference type="KEGG" id="nga:Ngar_c11220"/>
<dbReference type="InterPro" id="IPR008972">
    <property type="entry name" value="Cupredoxin"/>
</dbReference>
<organism evidence="5 6">
    <name type="scientific">Nitrososphaera gargensis (strain Ga9.2)</name>
    <dbReference type="NCBI Taxonomy" id="1237085"/>
    <lineage>
        <taxon>Archaea</taxon>
        <taxon>Nitrososphaerota</taxon>
        <taxon>Nitrososphaeria</taxon>
        <taxon>Nitrososphaerales</taxon>
        <taxon>Nitrososphaeraceae</taxon>
        <taxon>Nitrososphaera</taxon>
    </lineage>
</organism>
<accession>K0IMP0</accession>
<dbReference type="EMBL" id="CP002408">
    <property type="protein sequence ID" value="AFU58064.1"/>
    <property type="molecule type" value="Genomic_DNA"/>
</dbReference>
<evidence type="ECO:0000256" key="2">
    <source>
        <dbReference type="ARBA" id="ARBA00023008"/>
    </source>
</evidence>
<feature type="domain" description="Blue (type 1) copper" evidence="4">
    <location>
        <begin position="66"/>
        <end position="149"/>
    </location>
</feature>
<dbReference type="SUPFAM" id="SSF49503">
    <property type="entry name" value="Cupredoxins"/>
    <property type="match status" value="1"/>
</dbReference>
<feature type="transmembrane region" description="Helical" evidence="3">
    <location>
        <begin position="12"/>
        <end position="33"/>
    </location>
</feature>
<dbReference type="InterPro" id="IPR000923">
    <property type="entry name" value="BlueCu_1"/>
</dbReference>
<dbReference type="GO" id="GO:0005507">
    <property type="term" value="F:copper ion binding"/>
    <property type="evidence" value="ECO:0007669"/>
    <property type="project" value="InterPro"/>
</dbReference>
<evidence type="ECO:0000259" key="4">
    <source>
        <dbReference type="Pfam" id="PF00127"/>
    </source>
</evidence>
<dbReference type="InParanoid" id="K0IMP0"/>
<dbReference type="HOGENOM" id="CLU_1709035_0_0_2"/>